<comment type="caution">
    <text evidence="2">The sequence shown here is derived from an EMBL/GenBank/DDBJ whole genome shotgun (WGS) entry which is preliminary data.</text>
</comment>
<accession>A0A4V2SCB2</accession>
<dbReference type="PROSITE" id="PS51186">
    <property type="entry name" value="GNAT"/>
    <property type="match status" value="1"/>
</dbReference>
<dbReference type="Gene3D" id="3.40.630.30">
    <property type="match status" value="2"/>
</dbReference>
<proteinExistence type="predicted"/>
<evidence type="ECO:0000313" key="3">
    <source>
        <dbReference type="Proteomes" id="UP000294919"/>
    </source>
</evidence>
<dbReference type="InterPro" id="IPR051554">
    <property type="entry name" value="Acetyltransferase_Eis"/>
</dbReference>
<reference evidence="2 3" key="1">
    <citation type="submission" date="2019-03" db="EMBL/GenBank/DDBJ databases">
        <title>Genomic Encyclopedia of Type Strains, Phase IV (KMG-IV): sequencing the most valuable type-strain genomes for metagenomic binning, comparative biology and taxonomic classification.</title>
        <authorList>
            <person name="Goeker M."/>
        </authorList>
    </citation>
    <scope>NUCLEOTIDE SEQUENCE [LARGE SCALE GENOMIC DNA]</scope>
    <source>
        <strain evidence="2 3">DSM 102940</strain>
    </source>
</reference>
<evidence type="ECO:0000313" key="2">
    <source>
        <dbReference type="EMBL" id="TCO78710.1"/>
    </source>
</evidence>
<organism evidence="2 3">
    <name type="scientific">Marinisporobacter balticus</name>
    <dbReference type="NCBI Taxonomy" id="2018667"/>
    <lineage>
        <taxon>Bacteria</taxon>
        <taxon>Bacillati</taxon>
        <taxon>Bacillota</taxon>
        <taxon>Clostridia</taxon>
        <taxon>Peptostreptococcales</taxon>
        <taxon>Thermotaleaceae</taxon>
        <taxon>Marinisporobacter</taxon>
    </lineage>
</organism>
<dbReference type="RefSeq" id="WP_165916237.1">
    <property type="nucleotide sequence ID" value="NZ_SLWV01000004.1"/>
</dbReference>
<dbReference type="SUPFAM" id="SSF55718">
    <property type="entry name" value="SCP-like"/>
    <property type="match status" value="1"/>
</dbReference>
<dbReference type="InterPro" id="IPR041380">
    <property type="entry name" value="Acetyltransf_17"/>
</dbReference>
<protein>
    <submittedName>
        <fullName evidence="2">Putative acetyltransferase</fullName>
    </submittedName>
</protein>
<dbReference type="Pfam" id="PF13527">
    <property type="entry name" value="Acetyltransf_9"/>
    <property type="match status" value="1"/>
</dbReference>
<dbReference type="SUPFAM" id="SSF55729">
    <property type="entry name" value="Acyl-CoA N-acyltransferases (Nat)"/>
    <property type="match status" value="1"/>
</dbReference>
<dbReference type="Pfam" id="PF17668">
    <property type="entry name" value="Acetyltransf_17"/>
    <property type="match status" value="1"/>
</dbReference>
<sequence length="397" mass="46383">MTIRLLKKEDTPSAKELWGYAFETDEPFYTWYFDKVFKPENAVGIFFEDNLASYLQLNPYTLHLNGNSFETSYIVGVITAPEYRNKGCMKTLLSKAIEEMYHRNHFISILMPFDTTFYRSYGWELCYSQQKYETPIDVVGHYSNHEKGSTFSKVNLAKDFPSLNDIYKVFLKNHQGYVERNKENWNYILKDLGYYGGHTRILKDEKNNPVGYILYFIKDGKFIAKEIAYKNHLAKKSIFGFMYSHKSQAITAQWSAPYNDTTHLFLKDTIQPKPTNTVNIYPFMCGRIIHFKNALEHCIFAKKLNFSFSIKITDPYALWNNDTFEVTIKSGKPSVQEVVLSDVDMVCNINIFAQLFFGTIDIYDAIEIDGVKIHNPCILDSISKIFHRKNNYINEFF</sequence>
<evidence type="ECO:0000259" key="1">
    <source>
        <dbReference type="PROSITE" id="PS51186"/>
    </source>
</evidence>
<dbReference type="EMBL" id="SLWV01000004">
    <property type="protein sequence ID" value="TCO78710.1"/>
    <property type="molecule type" value="Genomic_DNA"/>
</dbReference>
<dbReference type="AlphaFoldDB" id="A0A4V2SCB2"/>
<keyword evidence="2" id="KW-0808">Transferase</keyword>
<gene>
    <name evidence="2" type="ORF">EV214_10495</name>
</gene>
<dbReference type="GO" id="GO:0034069">
    <property type="term" value="F:aminoglycoside N-acetyltransferase activity"/>
    <property type="evidence" value="ECO:0007669"/>
    <property type="project" value="TreeGrafter"/>
</dbReference>
<dbReference type="InterPro" id="IPR025559">
    <property type="entry name" value="Eis_dom"/>
</dbReference>
<name>A0A4V2SCB2_9FIRM</name>
<dbReference type="InterPro" id="IPR000182">
    <property type="entry name" value="GNAT_dom"/>
</dbReference>
<feature type="domain" description="N-acetyltransferase" evidence="1">
    <location>
        <begin position="1"/>
        <end position="161"/>
    </location>
</feature>
<dbReference type="InterPro" id="IPR016181">
    <property type="entry name" value="Acyl_CoA_acyltransferase"/>
</dbReference>
<dbReference type="InterPro" id="IPR036527">
    <property type="entry name" value="SCP2_sterol-bd_dom_sf"/>
</dbReference>
<dbReference type="PANTHER" id="PTHR37817:SF1">
    <property type="entry name" value="N-ACETYLTRANSFERASE EIS"/>
    <property type="match status" value="1"/>
</dbReference>
<dbReference type="GO" id="GO:0030649">
    <property type="term" value="P:aminoglycoside antibiotic catabolic process"/>
    <property type="evidence" value="ECO:0007669"/>
    <property type="project" value="TreeGrafter"/>
</dbReference>
<dbReference type="Gene3D" id="3.30.1050.10">
    <property type="entry name" value="SCP2 sterol-binding domain"/>
    <property type="match status" value="1"/>
</dbReference>
<keyword evidence="3" id="KW-1185">Reference proteome</keyword>
<dbReference type="CDD" id="cd04301">
    <property type="entry name" value="NAT_SF"/>
    <property type="match status" value="1"/>
</dbReference>
<dbReference type="Pfam" id="PF13530">
    <property type="entry name" value="SCP2_2"/>
    <property type="match status" value="1"/>
</dbReference>
<dbReference type="PANTHER" id="PTHR37817">
    <property type="entry name" value="N-ACETYLTRANSFERASE EIS"/>
    <property type="match status" value="1"/>
</dbReference>
<dbReference type="Proteomes" id="UP000294919">
    <property type="component" value="Unassembled WGS sequence"/>
</dbReference>